<gene>
    <name evidence="10" type="ORF">Tfer_1313</name>
</gene>
<keyword evidence="4 7" id="KW-1133">Transmembrane helix</keyword>
<comment type="caution">
    <text evidence="10">The sequence shown here is derived from an EMBL/GenBank/DDBJ whole genome shotgun (WGS) entry which is preliminary data.</text>
</comment>
<feature type="transmembrane region" description="Helical" evidence="7">
    <location>
        <begin position="354"/>
        <end position="372"/>
    </location>
</feature>
<keyword evidence="11" id="KW-1185">Reference proteome</keyword>
<evidence type="ECO:0000256" key="6">
    <source>
        <dbReference type="ARBA" id="ARBA00038076"/>
    </source>
</evidence>
<name>A0A0L6W3J3_9FIRM</name>
<sequence length="389" mass="41459">MNFSQAVKLAIAGIRANKMRSFLTMLGVIIGVSAVIILVSVGQGSAKQVTGQIESLGSNLISVNIRGRGEVSGLSYQEALKLGDRPGVSGIAPTISSSVTVKYGTKKVDTSLEGTNEQYATVRNQKTSAGRFLLPVDIEYRQKVVLLGSEVSRELFGFGNPIGQEVKINGVKFKVVGLLEEKGSSMGGSNDDKVIIPITTAMRLLANPQISSVSLQAKSKEDVDIVVRQVEAALLRKFKDEDNYRVFNQAEMLSTVNQVTGTMTLMLGGIAGVSLLVGGIGIMNIMLVSVTERTREIGIRKAIGAKRRDILRQFLVEAVVVSSMGGILGIIVGMLGSKAIGTIMNMTMTVSPGVALLAFSFSVLVGIFFGLFPANKASRLKPIDALRFE</sequence>
<feature type="transmembrane region" description="Helical" evidence="7">
    <location>
        <begin position="21"/>
        <end position="42"/>
    </location>
</feature>
<dbReference type="InterPro" id="IPR050250">
    <property type="entry name" value="Macrolide_Exporter_MacB"/>
</dbReference>
<feature type="transmembrane region" description="Helical" evidence="7">
    <location>
        <begin position="265"/>
        <end position="290"/>
    </location>
</feature>
<feature type="transmembrane region" description="Helical" evidence="7">
    <location>
        <begin position="310"/>
        <end position="334"/>
    </location>
</feature>
<keyword evidence="3 7" id="KW-0812">Transmembrane</keyword>
<dbReference type="PANTHER" id="PTHR30572:SF4">
    <property type="entry name" value="ABC TRANSPORTER PERMEASE YTRF"/>
    <property type="match status" value="1"/>
</dbReference>
<evidence type="ECO:0000313" key="10">
    <source>
        <dbReference type="EMBL" id="KNZ69933.1"/>
    </source>
</evidence>
<keyword evidence="5 7" id="KW-0472">Membrane</keyword>
<dbReference type="Pfam" id="PF12704">
    <property type="entry name" value="MacB_PCD"/>
    <property type="match status" value="1"/>
</dbReference>
<evidence type="ECO:0000259" key="8">
    <source>
        <dbReference type="Pfam" id="PF02687"/>
    </source>
</evidence>
<comment type="subcellular location">
    <subcellularLocation>
        <location evidence="1">Cell membrane</location>
        <topology evidence="1">Multi-pass membrane protein</topology>
    </subcellularLocation>
</comment>
<dbReference type="GO" id="GO:0022857">
    <property type="term" value="F:transmembrane transporter activity"/>
    <property type="evidence" value="ECO:0007669"/>
    <property type="project" value="TreeGrafter"/>
</dbReference>
<feature type="domain" description="MacB-like periplasmic core" evidence="9">
    <location>
        <begin position="21"/>
        <end position="232"/>
    </location>
</feature>
<feature type="domain" description="ABC3 transporter permease C-terminal" evidence="8">
    <location>
        <begin position="270"/>
        <end position="382"/>
    </location>
</feature>
<protein>
    <recommendedName>
        <fullName evidence="12">ABC transporter permease</fullName>
    </recommendedName>
</protein>
<dbReference type="InterPro" id="IPR003838">
    <property type="entry name" value="ABC3_permease_C"/>
</dbReference>
<dbReference type="GO" id="GO:0005886">
    <property type="term" value="C:plasma membrane"/>
    <property type="evidence" value="ECO:0007669"/>
    <property type="project" value="UniProtKB-SubCell"/>
</dbReference>
<dbReference type="RefSeq" id="WP_052217374.1">
    <property type="nucleotide sequence ID" value="NZ_LGTE01000007.1"/>
</dbReference>
<evidence type="ECO:0000256" key="1">
    <source>
        <dbReference type="ARBA" id="ARBA00004651"/>
    </source>
</evidence>
<dbReference type="Pfam" id="PF02687">
    <property type="entry name" value="FtsX"/>
    <property type="match status" value="1"/>
</dbReference>
<evidence type="ECO:0000256" key="3">
    <source>
        <dbReference type="ARBA" id="ARBA00022692"/>
    </source>
</evidence>
<dbReference type="EMBL" id="LGTE01000007">
    <property type="protein sequence ID" value="KNZ69933.1"/>
    <property type="molecule type" value="Genomic_DNA"/>
</dbReference>
<evidence type="ECO:0008006" key="12">
    <source>
        <dbReference type="Google" id="ProtNLM"/>
    </source>
</evidence>
<comment type="similarity">
    <text evidence="6">Belongs to the ABC-4 integral membrane protein family.</text>
</comment>
<proteinExistence type="inferred from homology"/>
<keyword evidence="2" id="KW-1003">Cell membrane</keyword>
<evidence type="ECO:0000256" key="2">
    <source>
        <dbReference type="ARBA" id="ARBA00022475"/>
    </source>
</evidence>
<evidence type="ECO:0000256" key="7">
    <source>
        <dbReference type="SAM" id="Phobius"/>
    </source>
</evidence>
<evidence type="ECO:0000256" key="5">
    <source>
        <dbReference type="ARBA" id="ARBA00023136"/>
    </source>
</evidence>
<evidence type="ECO:0000256" key="4">
    <source>
        <dbReference type="ARBA" id="ARBA00022989"/>
    </source>
</evidence>
<dbReference type="PATRIC" id="fig|281456.6.peg.1394"/>
<reference evidence="11" key="1">
    <citation type="submission" date="2015-07" db="EMBL/GenBank/DDBJ databases">
        <title>Complete Genome of Thermincola ferriacetica strain Z-0001T.</title>
        <authorList>
            <person name="Lusk B."/>
            <person name="Badalamenti J.P."/>
            <person name="Parameswaran P."/>
            <person name="Bond D.R."/>
            <person name="Torres C.I."/>
        </authorList>
    </citation>
    <scope>NUCLEOTIDE SEQUENCE [LARGE SCALE GENOMIC DNA]</scope>
    <source>
        <strain evidence="11">Z-0001</strain>
    </source>
</reference>
<evidence type="ECO:0000313" key="11">
    <source>
        <dbReference type="Proteomes" id="UP000037175"/>
    </source>
</evidence>
<dbReference type="Proteomes" id="UP000037175">
    <property type="component" value="Unassembled WGS sequence"/>
</dbReference>
<evidence type="ECO:0000259" key="9">
    <source>
        <dbReference type="Pfam" id="PF12704"/>
    </source>
</evidence>
<dbReference type="InterPro" id="IPR025857">
    <property type="entry name" value="MacB_PCD"/>
</dbReference>
<organism evidence="10 11">
    <name type="scientific">Thermincola ferriacetica</name>
    <dbReference type="NCBI Taxonomy" id="281456"/>
    <lineage>
        <taxon>Bacteria</taxon>
        <taxon>Bacillati</taxon>
        <taxon>Bacillota</taxon>
        <taxon>Clostridia</taxon>
        <taxon>Eubacteriales</taxon>
        <taxon>Thermincolaceae</taxon>
        <taxon>Thermincola</taxon>
    </lineage>
</organism>
<accession>A0A0L6W3J3</accession>
<dbReference type="PANTHER" id="PTHR30572">
    <property type="entry name" value="MEMBRANE COMPONENT OF TRANSPORTER-RELATED"/>
    <property type="match status" value="1"/>
</dbReference>
<dbReference type="AlphaFoldDB" id="A0A0L6W3J3"/>